<gene>
    <name evidence="1" type="ORF">HaLaN_15370</name>
</gene>
<accession>A0A699Z7D6</accession>
<proteinExistence type="predicted"/>
<name>A0A699Z7D6_HAELA</name>
<keyword evidence="2" id="KW-1185">Reference proteome</keyword>
<sequence>MFVVGLGVLIAADTTTTEYDKCE</sequence>
<dbReference type="AlphaFoldDB" id="A0A699Z7D6"/>
<dbReference type="Proteomes" id="UP000485058">
    <property type="component" value="Unassembled WGS sequence"/>
</dbReference>
<organism evidence="1 2">
    <name type="scientific">Haematococcus lacustris</name>
    <name type="common">Green alga</name>
    <name type="synonym">Haematococcus pluvialis</name>
    <dbReference type="NCBI Taxonomy" id="44745"/>
    <lineage>
        <taxon>Eukaryota</taxon>
        <taxon>Viridiplantae</taxon>
        <taxon>Chlorophyta</taxon>
        <taxon>core chlorophytes</taxon>
        <taxon>Chlorophyceae</taxon>
        <taxon>CS clade</taxon>
        <taxon>Chlamydomonadales</taxon>
        <taxon>Haematococcaceae</taxon>
        <taxon>Haematococcus</taxon>
    </lineage>
</organism>
<reference evidence="1 2" key="1">
    <citation type="submission" date="2020-02" db="EMBL/GenBank/DDBJ databases">
        <title>Draft genome sequence of Haematococcus lacustris strain NIES-144.</title>
        <authorList>
            <person name="Morimoto D."/>
            <person name="Nakagawa S."/>
            <person name="Yoshida T."/>
            <person name="Sawayama S."/>
        </authorList>
    </citation>
    <scope>NUCLEOTIDE SEQUENCE [LARGE SCALE GENOMIC DNA]</scope>
    <source>
        <strain evidence="1 2">NIES-144</strain>
    </source>
</reference>
<dbReference type="EMBL" id="BLLF01001316">
    <property type="protein sequence ID" value="GFH18547.1"/>
    <property type="molecule type" value="Genomic_DNA"/>
</dbReference>
<comment type="caution">
    <text evidence="1">The sequence shown here is derived from an EMBL/GenBank/DDBJ whole genome shotgun (WGS) entry which is preliminary data.</text>
</comment>
<evidence type="ECO:0000313" key="1">
    <source>
        <dbReference type="EMBL" id="GFH18547.1"/>
    </source>
</evidence>
<protein>
    <submittedName>
        <fullName evidence="1">Uncharacterized protein</fullName>
    </submittedName>
</protein>
<evidence type="ECO:0000313" key="2">
    <source>
        <dbReference type="Proteomes" id="UP000485058"/>
    </source>
</evidence>